<comment type="caution">
    <text evidence="2">The sequence shown here is derived from an EMBL/GenBank/DDBJ whole genome shotgun (WGS) entry which is preliminary data.</text>
</comment>
<name>A0A2I1GW53_9GLOM</name>
<accession>A0A2I1GW53</accession>
<keyword evidence="3" id="KW-1185">Reference proteome</keyword>
<evidence type="ECO:0000256" key="1">
    <source>
        <dbReference type="SAM" id="MobiDB-lite"/>
    </source>
</evidence>
<feature type="region of interest" description="Disordered" evidence="1">
    <location>
        <begin position="1"/>
        <end position="25"/>
    </location>
</feature>
<gene>
    <name evidence="2" type="ORF">RhiirA4_467528</name>
</gene>
<proteinExistence type="predicted"/>
<protein>
    <submittedName>
        <fullName evidence="2">Uncharacterized protein</fullName>
    </submittedName>
</protein>
<organism evidence="2 3">
    <name type="scientific">Rhizophagus irregularis</name>
    <dbReference type="NCBI Taxonomy" id="588596"/>
    <lineage>
        <taxon>Eukaryota</taxon>
        <taxon>Fungi</taxon>
        <taxon>Fungi incertae sedis</taxon>
        <taxon>Mucoromycota</taxon>
        <taxon>Glomeromycotina</taxon>
        <taxon>Glomeromycetes</taxon>
        <taxon>Glomerales</taxon>
        <taxon>Glomeraceae</taxon>
        <taxon>Rhizophagus</taxon>
    </lineage>
</organism>
<dbReference type="AlphaFoldDB" id="A0A2I1GW53"/>
<dbReference type="Proteomes" id="UP000234323">
    <property type="component" value="Unassembled WGS sequence"/>
</dbReference>
<feature type="compositionally biased region" description="Low complexity" evidence="1">
    <location>
        <begin position="1"/>
        <end position="17"/>
    </location>
</feature>
<reference evidence="2 3" key="1">
    <citation type="submission" date="2015-10" db="EMBL/GenBank/DDBJ databases">
        <title>Genome analyses suggest a sexual origin of heterokaryosis in a supposedly ancient asexual fungus.</title>
        <authorList>
            <person name="Ropars J."/>
            <person name="Sedzielewska K."/>
            <person name="Noel J."/>
            <person name="Charron P."/>
            <person name="Farinelli L."/>
            <person name="Marton T."/>
            <person name="Kruger M."/>
            <person name="Pelin A."/>
            <person name="Brachmann A."/>
            <person name="Corradi N."/>
        </authorList>
    </citation>
    <scope>NUCLEOTIDE SEQUENCE [LARGE SCALE GENOMIC DNA]</scope>
    <source>
        <strain evidence="2 3">A4</strain>
    </source>
</reference>
<evidence type="ECO:0000313" key="2">
    <source>
        <dbReference type="EMBL" id="PKY50845.1"/>
    </source>
</evidence>
<evidence type="ECO:0000313" key="3">
    <source>
        <dbReference type="Proteomes" id="UP000234323"/>
    </source>
</evidence>
<dbReference type="EMBL" id="LLXI01000928">
    <property type="protein sequence ID" value="PKY50845.1"/>
    <property type="molecule type" value="Genomic_DNA"/>
</dbReference>
<sequence length="58" mass="6364">MEGSSSQSENSSTNTASGSLENNDPVSYKTILHKNILNNHILLKLEEDGFTTPDDKKL</sequence>